<gene>
    <name evidence="1" type="ORF">BGW38_003653</name>
</gene>
<protein>
    <submittedName>
        <fullName evidence="1">Uncharacterized protein</fullName>
    </submittedName>
</protein>
<comment type="caution">
    <text evidence="1">The sequence shown here is derived from an EMBL/GenBank/DDBJ whole genome shotgun (WGS) entry which is preliminary data.</text>
</comment>
<name>A0A9P6FSD9_9FUNG</name>
<keyword evidence="2" id="KW-1185">Reference proteome</keyword>
<evidence type="ECO:0000313" key="2">
    <source>
        <dbReference type="Proteomes" id="UP000780801"/>
    </source>
</evidence>
<dbReference type="Proteomes" id="UP000780801">
    <property type="component" value="Unassembled WGS sequence"/>
</dbReference>
<dbReference type="EMBL" id="JAABOA010002411">
    <property type="protein sequence ID" value="KAF9579906.1"/>
    <property type="molecule type" value="Genomic_DNA"/>
</dbReference>
<sequence>MKANDLVLKVEPQLVEHAFGRIKIISECVVTAMDEPFVSKAAENYFTAIDTYFVREMRKCMVKATLTTLGCVFERYMMKVFSETLNTRPYLSGRISPPSLKYVQLRSTW</sequence>
<proteinExistence type="predicted"/>
<dbReference type="AlphaFoldDB" id="A0A9P6FSD9"/>
<organism evidence="1 2">
    <name type="scientific">Lunasporangiospora selenospora</name>
    <dbReference type="NCBI Taxonomy" id="979761"/>
    <lineage>
        <taxon>Eukaryota</taxon>
        <taxon>Fungi</taxon>
        <taxon>Fungi incertae sedis</taxon>
        <taxon>Mucoromycota</taxon>
        <taxon>Mortierellomycotina</taxon>
        <taxon>Mortierellomycetes</taxon>
        <taxon>Mortierellales</taxon>
        <taxon>Mortierellaceae</taxon>
        <taxon>Lunasporangiospora</taxon>
    </lineage>
</organism>
<evidence type="ECO:0000313" key="1">
    <source>
        <dbReference type="EMBL" id="KAF9579906.1"/>
    </source>
</evidence>
<dbReference type="OrthoDB" id="2426605at2759"/>
<reference evidence="1" key="1">
    <citation type="journal article" date="2020" name="Fungal Divers.">
        <title>Resolving the Mortierellaceae phylogeny through synthesis of multi-gene phylogenetics and phylogenomics.</title>
        <authorList>
            <person name="Vandepol N."/>
            <person name="Liber J."/>
            <person name="Desiro A."/>
            <person name="Na H."/>
            <person name="Kennedy M."/>
            <person name="Barry K."/>
            <person name="Grigoriev I.V."/>
            <person name="Miller A.N."/>
            <person name="O'Donnell K."/>
            <person name="Stajich J.E."/>
            <person name="Bonito G."/>
        </authorList>
    </citation>
    <scope>NUCLEOTIDE SEQUENCE</scope>
    <source>
        <strain evidence="1">KOD1015</strain>
    </source>
</reference>
<accession>A0A9P6FSD9</accession>